<evidence type="ECO:0000313" key="10">
    <source>
        <dbReference type="EMBL" id="HIV04407.1"/>
    </source>
</evidence>
<dbReference type="GO" id="GO:0008915">
    <property type="term" value="F:lipid-A-disaccharide synthase activity"/>
    <property type="evidence" value="ECO:0007669"/>
    <property type="project" value="UniProtKB-EC"/>
</dbReference>
<gene>
    <name evidence="10" type="ORF">IAC75_04565</name>
</gene>
<evidence type="ECO:0000256" key="5">
    <source>
        <dbReference type="ARBA" id="ARBA00022556"/>
    </source>
</evidence>
<name>A0A9D1T1R2_9BACT</name>
<accession>A0A9D1T1R2</accession>
<dbReference type="EMBL" id="DVOG01000121">
    <property type="protein sequence ID" value="HIV04407.1"/>
    <property type="molecule type" value="Genomic_DNA"/>
</dbReference>
<dbReference type="InterPro" id="IPR003835">
    <property type="entry name" value="Glyco_trans_19"/>
</dbReference>
<comment type="function">
    <text evidence="1">Condensation of UDP-2,3-diacylglucosamine and 2,3-diacylglucosamine-1-phosphate to form lipid A disaccharide, a precursor of lipid A, a phosphorylated glycolipid that anchors the lipopolysaccharide to the outer membrane of the cell.</text>
</comment>
<keyword evidence="4" id="KW-0444">Lipid biosynthesis</keyword>
<dbReference type="EC" id="2.4.1.182" evidence="2"/>
<reference evidence="10" key="2">
    <citation type="journal article" date="2021" name="PeerJ">
        <title>Extensive microbial diversity within the chicken gut microbiome revealed by metagenomics and culture.</title>
        <authorList>
            <person name="Gilroy R."/>
            <person name="Ravi A."/>
            <person name="Getino M."/>
            <person name="Pursley I."/>
            <person name="Horton D.L."/>
            <person name="Alikhan N.F."/>
            <person name="Baker D."/>
            <person name="Gharbi K."/>
            <person name="Hall N."/>
            <person name="Watson M."/>
            <person name="Adriaenssens E.M."/>
            <person name="Foster-Nyarko E."/>
            <person name="Jarju S."/>
            <person name="Secka A."/>
            <person name="Antonio M."/>
            <person name="Oren A."/>
            <person name="Chaudhuri R.R."/>
            <person name="La Ragione R."/>
            <person name="Hildebrand F."/>
            <person name="Pallen M.J."/>
        </authorList>
    </citation>
    <scope>NUCLEOTIDE SEQUENCE</scope>
    <source>
        <strain evidence="10">10669</strain>
    </source>
</reference>
<evidence type="ECO:0000256" key="2">
    <source>
        <dbReference type="ARBA" id="ARBA00012687"/>
    </source>
</evidence>
<sequence length="402" mass="43997">MPELPAAFPPPEKPGRPDILFVAGEHSGDELSAAVIAKMLAKSPALKIAAFGGNDMRAAGAQLLFDMTTFSAVGFVEVVSNLSFYKKLFARILAWVREHRPRAVCFTDFPGMNLRLAKALTREGLSRKGGGDIALFHYVSPQIWAWKAHRRFEMEKTLDSLGVLFPFEVKCYEDTSLDVHFVGDPFAEPDHVLPVRYEAGAPVLLLPGSRPKPVARIFPVLLGAWKIFRETHPDKRAVVLHPGEPVRSILQELSGKNPEAARGIELVPVDAAAGAPQPASAVLMSSGTMSRSCSLAGVPGAILYRANPITWALGSYWVGGRIRYLGMANILLDRDVYPEFLQKDATPEKLAARLSACFDDPKILETMRRDRDELRALLRPAPGTPDAAEWLSGKLRELGARG</sequence>
<evidence type="ECO:0000256" key="8">
    <source>
        <dbReference type="ARBA" id="ARBA00023098"/>
    </source>
</evidence>
<comment type="catalytic activity">
    <reaction evidence="9">
        <text>a lipid X + a UDP-2-N,3-O-bis[(3R)-3-hydroxyacyl]-alpha-D-glucosamine = a lipid A disaccharide + UDP + H(+)</text>
        <dbReference type="Rhea" id="RHEA:67828"/>
        <dbReference type="ChEBI" id="CHEBI:15378"/>
        <dbReference type="ChEBI" id="CHEBI:58223"/>
        <dbReference type="ChEBI" id="CHEBI:137748"/>
        <dbReference type="ChEBI" id="CHEBI:176338"/>
        <dbReference type="ChEBI" id="CHEBI:176343"/>
        <dbReference type="EC" id="2.4.1.182"/>
    </reaction>
</comment>
<dbReference type="GO" id="GO:0009245">
    <property type="term" value="P:lipid A biosynthetic process"/>
    <property type="evidence" value="ECO:0007669"/>
    <property type="project" value="UniProtKB-KW"/>
</dbReference>
<dbReference type="Pfam" id="PF02684">
    <property type="entry name" value="LpxB"/>
    <property type="match status" value="1"/>
</dbReference>
<dbReference type="PANTHER" id="PTHR30372">
    <property type="entry name" value="LIPID-A-DISACCHARIDE SYNTHASE"/>
    <property type="match status" value="1"/>
</dbReference>
<evidence type="ECO:0000256" key="4">
    <source>
        <dbReference type="ARBA" id="ARBA00022516"/>
    </source>
</evidence>
<keyword evidence="6" id="KW-0328">Glycosyltransferase</keyword>
<proteinExistence type="predicted"/>
<protein>
    <recommendedName>
        <fullName evidence="3">Lipid-A-disaccharide synthase</fullName>
        <ecNumber evidence="2">2.4.1.182</ecNumber>
    </recommendedName>
</protein>
<evidence type="ECO:0000256" key="7">
    <source>
        <dbReference type="ARBA" id="ARBA00022679"/>
    </source>
</evidence>
<evidence type="ECO:0000256" key="3">
    <source>
        <dbReference type="ARBA" id="ARBA00020902"/>
    </source>
</evidence>
<keyword evidence="8" id="KW-0443">Lipid metabolism</keyword>
<keyword evidence="7" id="KW-0808">Transferase</keyword>
<dbReference type="SUPFAM" id="SSF53756">
    <property type="entry name" value="UDP-Glycosyltransferase/glycogen phosphorylase"/>
    <property type="match status" value="1"/>
</dbReference>
<dbReference type="AlphaFoldDB" id="A0A9D1T1R2"/>
<evidence type="ECO:0000256" key="9">
    <source>
        <dbReference type="ARBA" id="ARBA00048975"/>
    </source>
</evidence>
<dbReference type="Proteomes" id="UP000886812">
    <property type="component" value="Unassembled WGS sequence"/>
</dbReference>
<dbReference type="GO" id="GO:0016020">
    <property type="term" value="C:membrane"/>
    <property type="evidence" value="ECO:0007669"/>
    <property type="project" value="GOC"/>
</dbReference>
<comment type="caution">
    <text evidence="10">The sequence shown here is derived from an EMBL/GenBank/DDBJ whole genome shotgun (WGS) entry which is preliminary data.</text>
</comment>
<evidence type="ECO:0000313" key="11">
    <source>
        <dbReference type="Proteomes" id="UP000886812"/>
    </source>
</evidence>
<keyword evidence="5" id="KW-0441">Lipid A biosynthesis</keyword>
<organism evidence="10 11">
    <name type="scientific">Candidatus Spyradosoma merdigallinarum</name>
    <dbReference type="NCBI Taxonomy" id="2840950"/>
    <lineage>
        <taxon>Bacteria</taxon>
        <taxon>Pseudomonadati</taxon>
        <taxon>Verrucomicrobiota</taxon>
        <taxon>Opitutia</taxon>
        <taxon>Opitutia incertae sedis</taxon>
        <taxon>Candidatus Spyradosoma</taxon>
    </lineage>
</organism>
<reference evidence="10" key="1">
    <citation type="submission" date="2020-10" db="EMBL/GenBank/DDBJ databases">
        <authorList>
            <person name="Gilroy R."/>
        </authorList>
    </citation>
    <scope>NUCLEOTIDE SEQUENCE</scope>
    <source>
        <strain evidence="10">10669</strain>
    </source>
</reference>
<evidence type="ECO:0000256" key="1">
    <source>
        <dbReference type="ARBA" id="ARBA00002056"/>
    </source>
</evidence>
<evidence type="ECO:0000256" key="6">
    <source>
        <dbReference type="ARBA" id="ARBA00022676"/>
    </source>
</evidence>
<dbReference type="PANTHER" id="PTHR30372:SF4">
    <property type="entry name" value="LIPID-A-DISACCHARIDE SYNTHASE, MITOCHONDRIAL-RELATED"/>
    <property type="match status" value="1"/>
</dbReference>
<dbReference type="GO" id="GO:0005543">
    <property type="term" value="F:phospholipid binding"/>
    <property type="evidence" value="ECO:0007669"/>
    <property type="project" value="TreeGrafter"/>
</dbReference>